<evidence type="ECO:0008006" key="7">
    <source>
        <dbReference type="Google" id="ProtNLM"/>
    </source>
</evidence>
<organism evidence="5 6">
    <name type="scientific">Candidatus Entotheonella gemina</name>
    <dbReference type="NCBI Taxonomy" id="1429439"/>
    <lineage>
        <taxon>Bacteria</taxon>
        <taxon>Pseudomonadati</taxon>
        <taxon>Nitrospinota/Tectimicrobiota group</taxon>
        <taxon>Candidatus Tectimicrobiota</taxon>
        <taxon>Candidatus Entotheonellia</taxon>
        <taxon>Candidatus Entotheonellales</taxon>
        <taxon>Candidatus Entotheonellaceae</taxon>
        <taxon>Candidatus Entotheonella</taxon>
    </lineage>
</organism>
<evidence type="ECO:0000256" key="4">
    <source>
        <dbReference type="ARBA" id="ARBA00022825"/>
    </source>
</evidence>
<keyword evidence="2" id="KW-0645">Protease</keyword>
<evidence type="ECO:0000256" key="1">
    <source>
        <dbReference type="ARBA" id="ARBA00006534"/>
    </source>
</evidence>
<evidence type="ECO:0000313" key="5">
    <source>
        <dbReference type="EMBL" id="ETX04073.1"/>
    </source>
</evidence>
<evidence type="ECO:0000256" key="2">
    <source>
        <dbReference type="ARBA" id="ARBA00022670"/>
    </source>
</evidence>
<proteinExistence type="inferred from homology"/>
<gene>
    <name evidence="5" type="ORF">ETSY2_30935</name>
</gene>
<evidence type="ECO:0000313" key="6">
    <source>
        <dbReference type="Proteomes" id="UP000019140"/>
    </source>
</evidence>
<dbReference type="InterPro" id="IPR029062">
    <property type="entry name" value="Class_I_gatase-like"/>
</dbReference>
<dbReference type="GO" id="GO:0006508">
    <property type="term" value="P:proteolysis"/>
    <property type="evidence" value="ECO:0007669"/>
    <property type="project" value="UniProtKB-KW"/>
</dbReference>
<evidence type="ECO:0000256" key="3">
    <source>
        <dbReference type="ARBA" id="ARBA00022801"/>
    </source>
</evidence>
<dbReference type="HOGENOM" id="CLU_071731_0_0_7"/>
<dbReference type="SUPFAM" id="SSF52317">
    <property type="entry name" value="Class I glutamine amidotransferase-like"/>
    <property type="match status" value="1"/>
</dbReference>
<comment type="caution">
    <text evidence="5">The sequence shown here is derived from an EMBL/GenBank/DDBJ whole genome shotgun (WGS) entry which is preliminary data.</text>
</comment>
<sequence length="305" mass="32297">MNDTAVPWEVRDLSHLRIVAAGCGREGLGEPQIRDAIVHLSRTSTPAVLYLGTATYDLPDPEAWQTGKFAEAGCTVTALKLASCTPSDQDLQDQFDRADVIVASGGNTLFAVDRWVRLGVDRLMQQALQRGAVLCGGSAGAICWFDGGHSDSMDPASYKTYVLGNPSPPLSDAERTGWDYIRVPGLGLLPGLCCPHHDQTQSNGVLRATDFDGMLLRHPGETGIAIDHFAALVIDGESYGVISIEGKTGSVDGKPGVRRKTAADGQVQAAIVPEAGNVRELLSPADTIVEDPRLAAARAANPDDL</sequence>
<keyword evidence="4" id="KW-0720">Serine protease</keyword>
<dbReference type="EMBL" id="AZHX01001316">
    <property type="protein sequence ID" value="ETX04073.1"/>
    <property type="molecule type" value="Genomic_DNA"/>
</dbReference>
<dbReference type="Gene3D" id="3.40.50.880">
    <property type="match status" value="1"/>
</dbReference>
<comment type="similarity">
    <text evidence="1">Belongs to the peptidase S51 family.</text>
</comment>
<protein>
    <recommendedName>
        <fullName evidence="7">Peptidase E</fullName>
    </recommendedName>
</protein>
<dbReference type="PANTHER" id="PTHR20842:SF0">
    <property type="entry name" value="ALPHA-ASPARTYL DIPEPTIDASE"/>
    <property type="match status" value="1"/>
</dbReference>
<name>W4M1P9_9BACT</name>
<reference evidence="5 6" key="1">
    <citation type="journal article" date="2014" name="Nature">
        <title>An environmental bacterial taxon with a large and distinct metabolic repertoire.</title>
        <authorList>
            <person name="Wilson M.C."/>
            <person name="Mori T."/>
            <person name="Ruckert C."/>
            <person name="Uria A.R."/>
            <person name="Helf M.J."/>
            <person name="Takada K."/>
            <person name="Gernert C."/>
            <person name="Steffens U.A."/>
            <person name="Heycke N."/>
            <person name="Schmitt S."/>
            <person name="Rinke C."/>
            <person name="Helfrich E.J."/>
            <person name="Brachmann A.O."/>
            <person name="Gurgui C."/>
            <person name="Wakimoto T."/>
            <person name="Kracht M."/>
            <person name="Crusemann M."/>
            <person name="Hentschel U."/>
            <person name="Abe I."/>
            <person name="Matsunaga S."/>
            <person name="Kalinowski J."/>
            <person name="Takeyama H."/>
            <person name="Piel J."/>
        </authorList>
    </citation>
    <scope>NUCLEOTIDE SEQUENCE [LARGE SCALE GENOMIC DNA]</scope>
    <source>
        <strain evidence="6">TSY2</strain>
    </source>
</reference>
<dbReference type="PANTHER" id="PTHR20842">
    <property type="entry name" value="PROTEASE S51 ALPHA-ASPARTYL DIPEPTIDASE"/>
    <property type="match status" value="1"/>
</dbReference>
<keyword evidence="6" id="KW-1185">Reference proteome</keyword>
<dbReference type="InterPro" id="IPR005320">
    <property type="entry name" value="Peptidase_S51"/>
</dbReference>
<dbReference type="AlphaFoldDB" id="W4M1P9"/>
<accession>W4M1P9</accession>
<dbReference type="Pfam" id="PF03575">
    <property type="entry name" value="Peptidase_S51"/>
    <property type="match status" value="1"/>
</dbReference>
<keyword evidence="3" id="KW-0378">Hydrolase</keyword>
<dbReference type="GO" id="GO:0008236">
    <property type="term" value="F:serine-type peptidase activity"/>
    <property type="evidence" value="ECO:0007669"/>
    <property type="project" value="UniProtKB-KW"/>
</dbReference>
<dbReference type="Proteomes" id="UP000019140">
    <property type="component" value="Unassembled WGS sequence"/>
</dbReference>